<dbReference type="AlphaFoldDB" id="A0A422QKY3"/>
<keyword evidence="1" id="KW-0812">Transmembrane</keyword>
<evidence type="ECO:0000259" key="2">
    <source>
        <dbReference type="Pfam" id="PF22895"/>
    </source>
</evidence>
<feature type="transmembrane region" description="Helical" evidence="1">
    <location>
        <begin position="117"/>
        <end position="137"/>
    </location>
</feature>
<feature type="transmembrane region" description="Helical" evidence="1">
    <location>
        <begin position="372"/>
        <end position="390"/>
    </location>
</feature>
<feature type="transmembrane region" description="Helical" evidence="1">
    <location>
        <begin position="182"/>
        <end position="201"/>
    </location>
</feature>
<protein>
    <recommendedName>
        <fullName evidence="2">DUF7024 domain-containing protein</fullName>
    </recommendedName>
</protein>
<feature type="transmembrane region" description="Helical" evidence="1">
    <location>
        <begin position="93"/>
        <end position="110"/>
    </location>
</feature>
<keyword evidence="4" id="KW-1185">Reference proteome</keyword>
<dbReference type="Proteomes" id="UP000283254">
    <property type="component" value="Unassembled WGS sequence"/>
</dbReference>
<evidence type="ECO:0000313" key="4">
    <source>
        <dbReference type="Proteomes" id="UP000283254"/>
    </source>
</evidence>
<name>A0A422QKY3_9BURK</name>
<feature type="transmembrane region" description="Helical" evidence="1">
    <location>
        <begin position="436"/>
        <end position="458"/>
    </location>
</feature>
<keyword evidence="1" id="KW-0472">Membrane</keyword>
<keyword evidence="1" id="KW-1133">Transmembrane helix</keyword>
<feature type="domain" description="DUF7024" evidence="2">
    <location>
        <begin position="578"/>
        <end position="692"/>
    </location>
</feature>
<feature type="transmembrane region" description="Helical" evidence="1">
    <location>
        <begin position="343"/>
        <end position="360"/>
    </location>
</feature>
<comment type="caution">
    <text evidence="3">The sequence shown here is derived from an EMBL/GenBank/DDBJ whole genome shotgun (WGS) entry which is preliminary data.</text>
</comment>
<feature type="transmembrane region" description="Helical" evidence="1">
    <location>
        <begin position="274"/>
        <end position="296"/>
    </location>
</feature>
<dbReference type="RefSeq" id="WP_123069655.1">
    <property type="nucleotide sequence ID" value="NZ_JSAB01000097.1"/>
</dbReference>
<feature type="transmembrane region" description="Helical" evidence="1">
    <location>
        <begin position="66"/>
        <end position="87"/>
    </location>
</feature>
<evidence type="ECO:0000313" key="3">
    <source>
        <dbReference type="EMBL" id="RNF30655.1"/>
    </source>
</evidence>
<feature type="transmembrane region" description="Helical" evidence="1">
    <location>
        <begin position="143"/>
        <end position="161"/>
    </location>
</feature>
<sequence length="702" mass="74448">MSANKSTRASAPPAPATSLRAWLALAAGLGAVFAWLMMRNLGLNPVIFADELYYSQMSRLQPLGEALVPSYLYLWMFSASNACGAGFLDCVRIGNALLFVGAGPFIYLIARRFTAPVAAIAVTLLSLLAPFNLYTAFFMPEASYYFGFIVLSWLLLTRTAWHPAALALAAGVVLGMMSLVKVHALFLLPGLCLFQVGAAWLRAPEGRWLRTGLMAALVLTGATLAVRLGLGYLLAGDAALGLFGKFYATAAASGSGSSPLALAAPAFINGRGHLMALAILMPLPMAVLLLALLSGAARRAAGAEFNRLALYSILALGSAAGLTVAYTASIAGVGPQEVLRLHLRYYSFTFPLLLVVAAAVARHGRHAPRMRLLAAALVGAAVVAAVALLPRYAINPIDGPEIAALDLRAWGGWAVAALACVVLALWALGQRMAAPLFLFAALPLTLALGGAVTSNYLAQVVNDWVADRAGKAARDHVPPHERHLVTVAGDSVVDIMRAQFHVDARDIGMLELPAGAPIERYQLPVRQPWLLVVGRHALPEGLRPVVQAHDHALVRLAPDTRLLATAALSADYGGASLLAAADGMSVAEPWGRWSDGERVVLHFSRLLPPQLDVVLKARAYAANTGLPFTMRVGQESHPFRIAGSFQEIHLRFATDGLQRSLEIVVPRPTAPRTLGEWPDDRELGIAIAEIAIGTHTPDTATP</sequence>
<dbReference type="InterPro" id="IPR054288">
    <property type="entry name" value="DUF7024"/>
</dbReference>
<accession>A0A422QKY3</accession>
<dbReference type="EMBL" id="JSAB01000097">
    <property type="protein sequence ID" value="RNF30655.1"/>
    <property type="molecule type" value="Genomic_DNA"/>
</dbReference>
<feature type="transmembrane region" description="Helical" evidence="1">
    <location>
        <begin position="213"/>
        <end position="234"/>
    </location>
</feature>
<feature type="transmembrane region" description="Helical" evidence="1">
    <location>
        <begin position="308"/>
        <end position="331"/>
    </location>
</feature>
<proteinExistence type="predicted"/>
<organism evidence="3 4">
    <name type="scientific">Massilia aurea</name>
    <dbReference type="NCBI Taxonomy" id="373040"/>
    <lineage>
        <taxon>Bacteria</taxon>
        <taxon>Pseudomonadati</taxon>
        <taxon>Pseudomonadota</taxon>
        <taxon>Betaproteobacteria</taxon>
        <taxon>Burkholderiales</taxon>
        <taxon>Oxalobacteraceae</taxon>
        <taxon>Telluria group</taxon>
        <taxon>Massilia</taxon>
    </lineage>
</organism>
<reference evidence="3" key="1">
    <citation type="submission" date="2014-10" db="EMBL/GenBank/DDBJ databases">
        <title>Massilia sp. genome.</title>
        <authorList>
            <person name="Xu B."/>
            <person name="Dai L."/>
            <person name="Huang Z."/>
        </authorList>
    </citation>
    <scope>NUCLEOTIDE SEQUENCE [LARGE SCALE GENOMIC DNA]</scope>
    <source>
        <strain evidence="3">CFS-1</strain>
    </source>
</reference>
<feature type="transmembrane region" description="Helical" evidence="1">
    <location>
        <begin position="410"/>
        <end position="429"/>
    </location>
</feature>
<gene>
    <name evidence="3" type="ORF">NM04_11410</name>
</gene>
<evidence type="ECO:0000256" key="1">
    <source>
        <dbReference type="SAM" id="Phobius"/>
    </source>
</evidence>
<feature type="transmembrane region" description="Helical" evidence="1">
    <location>
        <begin position="20"/>
        <end position="38"/>
    </location>
</feature>
<dbReference type="Pfam" id="PF22895">
    <property type="entry name" value="DUF7024"/>
    <property type="match status" value="1"/>
</dbReference>
<dbReference type="OrthoDB" id="9767863at2"/>